<name>A0A975EZ03_9SPIR</name>
<accession>A0A975EZ03</accession>
<dbReference type="AlphaFoldDB" id="A0A975EZ03"/>
<dbReference type="SUPFAM" id="SSF102198">
    <property type="entry name" value="Putative cyclase"/>
    <property type="match status" value="1"/>
</dbReference>
<dbReference type="InterPro" id="IPR037175">
    <property type="entry name" value="KFase_sf"/>
</dbReference>
<gene>
    <name evidence="1" type="ORF">HRI96_04565</name>
</gene>
<reference evidence="1" key="1">
    <citation type="submission" date="2020-05" db="EMBL/GenBank/DDBJ databases">
        <authorList>
            <person name="Zeng H."/>
            <person name="Chan Y.K."/>
            <person name="Watt R.M."/>
        </authorList>
    </citation>
    <scope>NUCLEOTIDE SEQUENCE</scope>
    <source>
        <strain evidence="1">ATCC 700773</strain>
    </source>
</reference>
<dbReference type="InterPro" id="IPR007325">
    <property type="entry name" value="KFase/CYL"/>
</dbReference>
<dbReference type="Pfam" id="PF04199">
    <property type="entry name" value="Cyclase"/>
    <property type="match status" value="1"/>
</dbReference>
<dbReference type="GO" id="GO:0019441">
    <property type="term" value="P:L-tryptophan catabolic process to kynurenine"/>
    <property type="evidence" value="ECO:0007669"/>
    <property type="project" value="InterPro"/>
</dbReference>
<dbReference type="PANTHER" id="PTHR31118">
    <property type="entry name" value="CYCLASE-LIKE PROTEIN 2"/>
    <property type="match status" value="1"/>
</dbReference>
<dbReference type="PANTHER" id="PTHR31118:SF12">
    <property type="entry name" value="CYCLASE-LIKE PROTEIN 2"/>
    <property type="match status" value="1"/>
</dbReference>
<reference evidence="1" key="2">
    <citation type="journal article" date="2021" name="Microbiol. Resour. Announc.">
        <title>Complete Genome Sequences of Three Human Oral Treponema parvum Isolates.</title>
        <authorList>
            <person name="Zeng H."/>
            <person name="Watt R.M."/>
        </authorList>
    </citation>
    <scope>NUCLEOTIDE SEQUENCE</scope>
    <source>
        <strain evidence="1">ATCC 700773</strain>
    </source>
</reference>
<dbReference type="RefSeq" id="WP_210118335.1">
    <property type="nucleotide sequence ID" value="NZ_CP054257.1"/>
</dbReference>
<dbReference type="Gene3D" id="3.50.30.50">
    <property type="entry name" value="Putative cyclase"/>
    <property type="match status" value="1"/>
</dbReference>
<dbReference type="GO" id="GO:0004061">
    <property type="term" value="F:arylformamidase activity"/>
    <property type="evidence" value="ECO:0007669"/>
    <property type="project" value="InterPro"/>
</dbReference>
<organism evidence="1 2">
    <name type="scientific">Treponema parvum</name>
    <dbReference type="NCBI Taxonomy" id="138851"/>
    <lineage>
        <taxon>Bacteria</taxon>
        <taxon>Pseudomonadati</taxon>
        <taxon>Spirochaetota</taxon>
        <taxon>Spirochaetia</taxon>
        <taxon>Spirochaetales</taxon>
        <taxon>Treponemataceae</taxon>
        <taxon>Treponema</taxon>
    </lineage>
</organism>
<dbReference type="EMBL" id="CP054257">
    <property type="protein sequence ID" value="QTQ11540.1"/>
    <property type="molecule type" value="Genomic_DNA"/>
</dbReference>
<evidence type="ECO:0000313" key="2">
    <source>
        <dbReference type="Proteomes" id="UP000671995"/>
    </source>
</evidence>
<protein>
    <submittedName>
        <fullName evidence="1">Cyclase family protein</fullName>
    </submittedName>
</protein>
<dbReference type="Proteomes" id="UP000671995">
    <property type="component" value="Chromosome"/>
</dbReference>
<evidence type="ECO:0000313" key="1">
    <source>
        <dbReference type="EMBL" id="QTQ11540.1"/>
    </source>
</evidence>
<sequence length="228" mass="25460">MQSVYELNGLRVIDLTKYIDPATETRRCKLDRFNTGGPIPDFHTNVDIMTHLGTHCECPYHHFEDGASVADLPLTSFIGRGLYHEFKDLAPLSHIGAADLDKAIGAKVKPGDVVIIDSIYKLAPFTPETNGPNDKRLLVNGETAQWFVDKKVKCVGFGDGVSIENCNEDVKPFHDICMAKNITFLEVVKNLDQLKQETFFISFAPMYIKGLDSCPVRTYAIEGLKEFC</sequence>
<proteinExistence type="predicted"/>